<accession>A0A9P1GZK7</accession>
<dbReference type="Pfam" id="PF17100">
    <property type="entry name" value="NACHT_N"/>
    <property type="match status" value="1"/>
</dbReference>
<evidence type="ECO:0000313" key="5">
    <source>
        <dbReference type="EMBL" id="CAI4213245.1"/>
    </source>
</evidence>
<gene>
    <name evidence="5" type="ORF">PPNO1_LOCUS2994</name>
</gene>
<dbReference type="InterPro" id="IPR056884">
    <property type="entry name" value="NPHP3-like_N"/>
</dbReference>
<evidence type="ECO:0000259" key="4">
    <source>
        <dbReference type="Pfam" id="PF24883"/>
    </source>
</evidence>
<feature type="domain" description="Nephrocystin 3-like N-terminal" evidence="4">
    <location>
        <begin position="333"/>
        <end position="378"/>
    </location>
</feature>
<feature type="domain" description="NWD NACHT-NTPase N-terminal" evidence="3">
    <location>
        <begin position="68"/>
        <end position="253"/>
    </location>
</feature>
<evidence type="ECO:0008006" key="7">
    <source>
        <dbReference type="Google" id="ProtNLM"/>
    </source>
</evidence>
<feature type="region of interest" description="Disordered" evidence="2">
    <location>
        <begin position="98"/>
        <end position="117"/>
    </location>
</feature>
<dbReference type="AlphaFoldDB" id="A0A9P1GZK7"/>
<dbReference type="Pfam" id="PF24883">
    <property type="entry name" value="NPHP3_N"/>
    <property type="match status" value="1"/>
</dbReference>
<proteinExistence type="predicted"/>
<evidence type="ECO:0000256" key="2">
    <source>
        <dbReference type="SAM" id="MobiDB-lite"/>
    </source>
</evidence>
<keyword evidence="6" id="KW-1185">Reference proteome</keyword>
<keyword evidence="1" id="KW-0677">Repeat</keyword>
<evidence type="ECO:0000259" key="3">
    <source>
        <dbReference type="Pfam" id="PF17100"/>
    </source>
</evidence>
<dbReference type="OrthoDB" id="538223at2759"/>
<dbReference type="PANTHER" id="PTHR10039">
    <property type="entry name" value="AMELOGENIN"/>
    <property type="match status" value="1"/>
</dbReference>
<dbReference type="EMBL" id="CALLCH030000007">
    <property type="protein sequence ID" value="CAI4213245.1"/>
    <property type="molecule type" value="Genomic_DNA"/>
</dbReference>
<evidence type="ECO:0000313" key="6">
    <source>
        <dbReference type="Proteomes" id="UP000838763"/>
    </source>
</evidence>
<evidence type="ECO:0000256" key="1">
    <source>
        <dbReference type="ARBA" id="ARBA00022737"/>
    </source>
</evidence>
<protein>
    <recommendedName>
        <fullName evidence="7">Vegetative incompatibility protein HET-E-1</fullName>
    </recommendedName>
</protein>
<organism evidence="5 6">
    <name type="scientific">Parascedosporium putredinis</name>
    <dbReference type="NCBI Taxonomy" id="1442378"/>
    <lineage>
        <taxon>Eukaryota</taxon>
        <taxon>Fungi</taxon>
        <taxon>Dikarya</taxon>
        <taxon>Ascomycota</taxon>
        <taxon>Pezizomycotina</taxon>
        <taxon>Sordariomycetes</taxon>
        <taxon>Hypocreomycetidae</taxon>
        <taxon>Microascales</taxon>
        <taxon>Microascaceae</taxon>
        <taxon>Parascedosporium</taxon>
    </lineage>
</organism>
<sequence>MVSKRGGEPLSPTEGSPCPRSIDGPTCASEQLPATVSYQSRLEHSFVGVADQIQPHHEAEDAGCLQSKLWTQAYDAAKTDDEKLVIEYERIVLGQLHEDDPDGLTAQDESSLGGQNDAAQKRAQMALAVQEGIRVVTSVKEFVGKALKNVPEAAAAWGGANRSGISYVVSRMDWYWELSGLLERPHETQIGLRGELEKHIISLYKAFLAYQMKSICYYYRRRLLVFLRDTIKLDDWEGTLKSIKDAELVVQKDIDTYSGEDIKQSLRDIAKHGDTQCASLQDLSRILQDNTEKQENRHQEEKTQSASQTCEIPTLASQKRIEDTKGGLFEGASSWILTHKDFLQWVECDDVKLLWIKGDPGKGKTMLLMTIIDEIERRLASSAGNPGHQN</sequence>
<feature type="region of interest" description="Disordered" evidence="2">
    <location>
        <begin position="1"/>
        <end position="28"/>
    </location>
</feature>
<reference evidence="5" key="1">
    <citation type="submission" date="2022-11" db="EMBL/GenBank/DDBJ databases">
        <authorList>
            <person name="Scott C."/>
            <person name="Bruce N."/>
        </authorList>
    </citation>
    <scope>NUCLEOTIDE SEQUENCE</scope>
</reference>
<comment type="caution">
    <text evidence="5">The sequence shown here is derived from an EMBL/GenBank/DDBJ whole genome shotgun (WGS) entry which is preliminary data.</text>
</comment>
<feature type="compositionally biased region" description="Polar residues" evidence="2">
    <location>
        <begin position="107"/>
        <end position="117"/>
    </location>
</feature>
<dbReference type="Proteomes" id="UP000838763">
    <property type="component" value="Unassembled WGS sequence"/>
</dbReference>
<dbReference type="InterPro" id="IPR031359">
    <property type="entry name" value="NACHT_N"/>
</dbReference>
<name>A0A9P1GZK7_9PEZI</name>